<comment type="similarity">
    <text evidence="2">Belongs to the tellurite-resistance/dicarboxylate transporter (TDT) family.</text>
</comment>
<dbReference type="EMBL" id="JAUHQB010000001">
    <property type="protein sequence ID" value="MDN4482176.1"/>
    <property type="molecule type" value="Genomic_DNA"/>
</dbReference>
<feature type="transmembrane region" description="Helical" evidence="8">
    <location>
        <begin position="256"/>
        <end position="277"/>
    </location>
</feature>
<keyword evidence="7 8" id="KW-0472">Membrane</keyword>
<dbReference type="RefSeq" id="WP_301159377.1">
    <property type="nucleotide sequence ID" value="NZ_JAUHQB010000001.1"/>
</dbReference>
<dbReference type="PANTHER" id="PTHR31686">
    <property type="match status" value="1"/>
</dbReference>
<dbReference type="GO" id="GO:0055085">
    <property type="term" value="P:transmembrane transport"/>
    <property type="evidence" value="ECO:0007669"/>
    <property type="project" value="InterPro"/>
</dbReference>
<evidence type="ECO:0000256" key="7">
    <source>
        <dbReference type="ARBA" id="ARBA00023136"/>
    </source>
</evidence>
<dbReference type="GO" id="GO:0005886">
    <property type="term" value="C:plasma membrane"/>
    <property type="evidence" value="ECO:0007669"/>
    <property type="project" value="UniProtKB-SubCell"/>
</dbReference>
<dbReference type="InterPro" id="IPR038665">
    <property type="entry name" value="Voltage-dep_anion_channel_sf"/>
</dbReference>
<proteinExistence type="inferred from homology"/>
<evidence type="ECO:0000256" key="5">
    <source>
        <dbReference type="ARBA" id="ARBA00022692"/>
    </source>
</evidence>
<evidence type="ECO:0000256" key="2">
    <source>
        <dbReference type="ARBA" id="ARBA00008566"/>
    </source>
</evidence>
<protein>
    <submittedName>
        <fullName evidence="9">TDT family transporter</fullName>
    </submittedName>
</protein>
<feature type="transmembrane region" description="Helical" evidence="8">
    <location>
        <begin position="72"/>
        <end position="94"/>
    </location>
</feature>
<gene>
    <name evidence="9" type="ORF">QQ002_01325</name>
</gene>
<name>A0AB35MEJ8_9MICO</name>
<keyword evidence="3" id="KW-0813">Transport</keyword>
<dbReference type="Pfam" id="PF03595">
    <property type="entry name" value="SLAC1"/>
    <property type="match status" value="1"/>
</dbReference>
<dbReference type="InterPro" id="IPR004695">
    <property type="entry name" value="SLAC1/Mae1/Ssu1/TehA"/>
</dbReference>
<feature type="transmembrane region" description="Helical" evidence="8">
    <location>
        <begin position="148"/>
        <end position="168"/>
    </location>
</feature>
<dbReference type="Proteomes" id="UP001172756">
    <property type="component" value="Unassembled WGS sequence"/>
</dbReference>
<feature type="transmembrane region" description="Helical" evidence="8">
    <location>
        <begin position="210"/>
        <end position="236"/>
    </location>
</feature>
<feature type="transmembrane region" description="Helical" evidence="8">
    <location>
        <begin position="289"/>
        <end position="310"/>
    </location>
</feature>
<dbReference type="CDD" id="cd09320">
    <property type="entry name" value="TDT_like_2"/>
    <property type="match status" value="1"/>
</dbReference>
<evidence type="ECO:0000256" key="8">
    <source>
        <dbReference type="SAM" id="Phobius"/>
    </source>
</evidence>
<evidence type="ECO:0000256" key="6">
    <source>
        <dbReference type="ARBA" id="ARBA00022989"/>
    </source>
</evidence>
<evidence type="ECO:0000256" key="1">
    <source>
        <dbReference type="ARBA" id="ARBA00004651"/>
    </source>
</evidence>
<sequence length="370" mass="37441">MTRRTVRPVPPNWFAVVMGTSIVATSTHSLPWQLPGLGALAWTAWAAAGLALAVAVIATVRHVLSDRGAVRAYLLDGTVAPFYGALSMGLLAYGAATLLVAGPTLGASAIAIDAVLWTVGTMVGLATAVGVPVLHFTRHETAADSASGAWLMPVVPPMVSAATGALLLPSLDGAAAQTLSLACYAMVGAAGLASLALLPQIWSRLAHHKLGAAAAVPTLWIVLGPLGQSVTAIGLLADHAGPALGIEPEVLRVGAVLVGVPVLGFALLWLAIAGVLTARTARSGLPFSLAWWAFTFPVGTCVTGASSLAAHTDSSALAAIAVGLFALLLGGWVVAARGTVRDLVARRAQPAVSARLSRATQPGPRYTNAV</sequence>
<evidence type="ECO:0000256" key="4">
    <source>
        <dbReference type="ARBA" id="ARBA00022475"/>
    </source>
</evidence>
<evidence type="ECO:0000313" key="10">
    <source>
        <dbReference type="Proteomes" id="UP001172756"/>
    </source>
</evidence>
<accession>A0AB35MEJ8</accession>
<feature type="transmembrane region" description="Helical" evidence="8">
    <location>
        <begin position="316"/>
        <end position="336"/>
    </location>
</feature>
<dbReference type="InterPro" id="IPR051629">
    <property type="entry name" value="Sulfite_efflux_TDT"/>
</dbReference>
<reference evidence="9 10" key="1">
    <citation type="submission" date="2023-06" db="EMBL/GenBank/DDBJ databases">
        <title>SYSU T0a273.</title>
        <authorList>
            <person name="Gao L."/>
            <person name="Fang B.-Z."/>
            <person name="Li W.-J."/>
        </authorList>
    </citation>
    <scope>NUCLEOTIDE SEQUENCE [LARGE SCALE GENOMIC DNA]</scope>
    <source>
        <strain evidence="9 10">SYSU T0a273</strain>
    </source>
</reference>
<dbReference type="AlphaFoldDB" id="A0AB35MEJ8"/>
<keyword evidence="5 8" id="KW-0812">Transmembrane</keyword>
<comment type="subcellular location">
    <subcellularLocation>
        <location evidence="1">Cell membrane</location>
        <topology evidence="1">Multi-pass membrane protein</topology>
    </subcellularLocation>
</comment>
<evidence type="ECO:0000256" key="3">
    <source>
        <dbReference type="ARBA" id="ARBA00022448"/>
    </source>
</evidence>
<dbReference type="Gene3D" id="1.50.10.150">
    <property type="entry name" value="Voltage-dependent anion channel"/>
    <property type="match status" value="1"/>
</dbReference>
<feature type="transmembrane region" description="Helical" evidence="8">
    <location>
        <begin position="39"/>
        <end position="60"/>
    </location>
</feature>
<dbReference type="PANTHER" id="PTHR31686:SF1">
    <property type="entry name" value="SULFITE EFFLUX PUMP SSU1"/>
    <property type="match status" value="1"/>
</dbReference>
<evidence type="ECO:0000313" key="9">
    <source>
        <dbReference type="EMBL" id="MDN4482176.1"/>
    </source>
</evidence>
<keyword evidence="4" id="KW-1003">Cell membrane</keyword>
<feature type="transmembrane region" description="Helical" evidence="8">
    <location>
        <begin position="114"/>
        <end position="136"/>
    </location>
</feature>
<organism evidence="9 10">
    <name type="scientific">Demequina lignilytica</name>
    <dbReference type="NCBI Taxonomy" id="3051663"/>
    <lineage>
        <taxon>Bacteria</taxon>
        <taxon>Bacillati</taxon>
        <taxon>Actinomycetota</taxon>
        <taxon>Actinomycetes</taxon>
        <taxon>Micrococcales</taxon>
        <taxon>Demequinaceae</taxon>
        <taxon>Demequina</taxon>
    </lineage>
</organism>
<keyword evidence="6 8" id="KW-1133">Transmembrane helix</keyword>
<comment type="caution">
    <text evidence="9">The sequence shown here is derived from an EMBL/GenBank/DDBJ whole genome shotgun (WGS) entry which is preliminary data.</text>
</comment>
<feature type="transmembrane region" description="Helical" evidence="8">
    <location>
        <begin position="174"/>
        <end position="198"/>
    </location>
</feature>